<evidence type="ECO:0000313" key="3">
    <source>
        <dbReference type="Proteomes" id="UP000295496"/>
    </source>
</evidence>
<proteinExistence type="predicted"/>
<organism evidence="2 3">
    <name type="scientific">Lonepinella koalarum</name>
    <dbReference type="NCBI Taxonomy" id="53417"/>
    <lineage>
        <taxon>Bacteria</taxon>
        <taxon>Pseudomonadati</taxon>
        <taxon>Pseudomonadota</taxon>
        <taxon>Gammaproteobacteria</taxon>
        <taxon>Pasteurellales</taxon>
        <taxon>Pasteurellaceae</taxon>
        <taxon>Lonepinella</taxon>
    </lineage>
</organism>
<evidence type="ECO:0000259" key="1">
    <source>
        <dbReference type="PROSITE" id="PS50943"/>
    </source>
</evidence>
<protein>
    <submittedName>
        <fullName evidence="2">HTH-type transcriptional regulator/antitoxin HipB</fullName>
    </submittedName>
</protein>
<evidence type="ECO:0000313" key="2">
    <source>
        <dbReference type="EMBL" id="TCK68307.1"/>
    </source>
</evidence>
<name>A0A4R1KUJ8_9PAST</name>
<dbReference type="EMBL" id="SMGJ01000005">
    <property type="protein sequence ID" value="TCK68307.1"/>
    <property type="molecule type" value="Genomic_DNA"/>
</dbReference>
<dbReference type="InterPro" id="IPR001387">
    <property type="entry name" value="Cro/C1-type_HTH"/>
</dbReference>
<sequence length="105" mass="11819">MAISITSAKALSQIIREFRYQANLSQMDVAKRAATKQATISVFENTPESTKLDTLFKILMALELELIVQPRPTKGQMMPNKQSEILTELSIAEDGAKYNVDDEIW</sequence>
<gene>
    <name evidence="2" type="ORF">EV692_1637</name>
</gene>
<dbReference type="Gene3D" id="1.10.260.40">
    <property type="entry name" value="lambda repressor-like DNA-binding domains"/>
    <property type="match status" value="1"/>
</dbReference>
<dbReference type="PROSITE" id="PS50943">
    <property type="entry name" value="HTH_CROC1"/>
    <property type="match status" value="1"/>
</dbReference>
<reference evidence="2 3" key="1">
    <citation type="submission" date="2019-03" db="EMBL/GenBank/DDBJ databases">
        <title>Genomic Encyclopedia of Type Strains, Phase IV (KMG-IV): sequencing the most valuable type-strain genomes for metagenomic binning, comparative biology and taxonomic classification.</title>
        <authorList>
            <person name="Goeker M."/>
        </authorList>
    </citation>
    <scope>NUCLEOTIDE SEQUENCE [LARGE SCALE GENOMIC DNA]</scope>
    <source>
        <strain evidence="2 3">DSM 10053</strain>
    </source>
</reference>
<dbReference type="InterPro" id="IPR010982">
    <property type="entry name" value="Lambda_DNA-bd_dom_sf"/>
</dbReference>
<comment type="caution">
    <text evidence="2">The sequence shown here is derived from an EMBL/GenBank/DDBJ whole genome shotgun (WGS) entry which is preliminary data.</text>
</comment>
<dbReference type="Proteomes" id="UP000295496">
    <property type="component" value="Unassembled WGS sequence"/>
</dbReference>
<dbReference type="SUPFAM" id="SSF47413">
    <property type="entry name" value="lambda repressor-like DNA-binding domains"/>
    <property type="match status" value="1"/>
</dbReference>
<accession>A0A4R1KUJ8</accession>
<dbReference type="RefSeq" id="WP_228777452.1">
    <property type="nucleotide sequence ID" value="NZ_CP170642.1"/>
</dbReference>
<dbReference type="AlphaFoldDB" id="A0A4R1KUJ8"/>
<dbReference type="GO" id="GO:0003677">
    <property type="term" value="F:DNA binding"/>
    <property type="evidence" value="ECO:0007669"/>
    <property type="project" value="InterPro"/>
</dbReference>
<feature type="domain" description="HTH cro/C1-type" evidence="1">
    <location>
        <begin position="15"/>
        <end position="69"/>
    </location>
</feature>
<dbReference type="CDD" id="cd00093">
    <property type="entry name" value="HTH_XRE"/>
    <property type="match status" value="1"/>
</dbReference>
<keyword evidence="3" id="KW-1185">Reference proteome</keyword>
<dbReference type="SMART" id="SM00530">
    <property type="entry name" value="HTH_XRE"/>
    <property type="match status" value="1"/>
</dbReference>